<dbReference type="PANTHER" id="PTHR34982:SF1">
    <property type="entry name" value="FLAGELLAR ASSEMBLY PROTEIN FLIH"/>
    <property type="match status" value="1"/>
</dbReference>
<reference evidence="11" key="1">
    <citation type="journal article" date="2019" name="Int. J. Syst. Evol. Microbiol.">
        <title>The Global Catalogue of Microorganisms (GCM) 10K type strain sequencing project: providing services to taxonomists for standard genome sequencing and annotation.</title>
        <authorList>
            <consortium name="The Broad Institute Genomics Platform"/>
            <consortium name="The Broad Institute Genome Sequencing Center for Infectious Disease"/>
            <person name="Wu L."/>
            <person name="Ma J."/>
        </authorList>
    </citation>
    <scope>NUCLEOTIDE SEQUENCE [LARGE SCALE GENOMIC DNA]</scope>
    <source>
        <strain evidence="11">JCM 31890</strain>
    </source>
</reference>
<evidence type="ECO:0000313" key="11">
    <source>
        <dbReference type="Proteomes" id="UP001501788"/>
    </source>
</evidence>
<keyword evidence="10" id="KW-0282">Flagellum</keyword>
<name>A0ABP8KWI8_9BURK</name>
<feature type="domain" description="Flagellar assembly protein FliH/Type III secretion system HrpE" evidence="9">
    <location>
        <begin position="97"/>
        <end position="222"/>
    </location>
</feature>
<keyword evidence="7" id="KW-1006">Bacterial flagellum protein export</keyword>
<comment type="caution">
    <text evidence="10">The sequence shown here is derived from an EMBL/GenBank/DDBJ whole genome shotgun (WGS) entry which is preliminary data.</text>
</comment>
<dbReference type="RefSeq" id="WP_345060229.1">
    <property type="nucleotide sequence ID" value="NZ_BAABEX010000001.1"/>
</dbReference>
<keyword evidence="11" id="KW-1185">Reference proteome</keyword>
<comment type="similarity">
    <text evidence="2">Belongs to the FliH family.</text>
</comment>
<evidence type="ECO:0000256" key="4">
    <source>
        <dbReference type="ARBA" id="ARBA00022448"/>
    </source>
</evidence>
<evidence type="ECO:0000256" key="7">
    <source>
        <dbReference type="ARBA" id="ARBA00023225"/>
    </source>
</evidence>
<evidence type="ECO:0000256" key="3">
    <source>
        <dbReference type="ARBA" id="ARBA00016507"/>
    </source>
</evidence>
<dbReference type="Pfam" id="PF02108">
    <property type="entry name" value="FliH"/>
    <property type="match status" value="1"/>
</dbReference>
<evidence type="ECO:0000256" key="1">
    <source>
        <dbReference type="ARBA" id="ARBA00003041"/>
    </source>
</evidence>
<keyword evidence="10" id="KW-0966">Cell projection</keyword>
<gene>
    <name evidence="10" type="primary">fliH</name>
    <name evidence="10" type="ORF">GCM10023090_01500</name>
</gene>
<feature type="compositionally biased region" description="Acidic residues" evidence="8">
    <location>
        <begin position="33"/>
        <end position="43"/>
    </location>
</feature>
<evidence type="ECO:0000313" key="10">
    <source>
        <dbReference type="EMBL" id="GAA4417628.1"/>
    </source>
</evidence>
<evidence type="ECO:0000256" key="6">
    <source>
        <dbReference type="ARBA" id="ARBA00022927"/>
    </source>
</evidence>
<evidence type="ECO:0000259" key="9">
    <source>
        <dbReference type="Pfam" id="PF02108"/>
    </source>
</evidence>
<accession>A0ABP8KWI8</accession>
<keyword evidence="6" id="KW-0653">Protein transport</keyword>
<protein>
    <recommendedName>
        <fullName evidence="3">Flagellar assembly protein FliH</fullName>
    </recommendedName>
</protein>
<keyword evidence="5" id="KW-1005">Bacterial flagellum biogenesis</keyword>
<keyword evidence="10" id="KW-0969">Cilium</keyword>
<dbReference type="EMBL" id="BAABEX010000001">
    <property type="protein sequence ID" value="GAA4417628.1"/>
    <property type="molecule type" value="Genomic_DNA"/>
</dbReference>
<evidence type="ECO:0000256" key="2">
    <source>
        <dbReference type="ARBA" id="ARBA00006602"/>
    </source>
</evidence>
<organism evidence="10 11">
    <name type="scientific">Acidovorax lacteus</name>
    <dbReference type="NCBI Taxonomy" id="1924988"/>
    <lineage>
        <taxon>Bacteria</taxon>
        <taxon>Pseudomonadati</taxon>
        <taxon>Pseudomonadota</taxon>
        <taxon>Betaproteobacteria</taxon>
        <taxon>Burkholderiales</taxon>
        <taxon>Comamonadaceae</taxon>
        <taxon>Acidovorax</taxon>
    </lineage>
</organism>
<dbReference type="PANTHER" id="PTHR34982">
    <property type="entry name" value="YOP PROTEINS TRANSLOCATION PROTEIN L"/>
    <property type="match status" value="1"/>
</dbReference>
<sequence>MPSSNSPRFYARFIPSEEVNSVTQWKFGSVDGSEPEPEPETDALPELPPPPTADEITALCEQARQDGFAQGYEHGRAEASLEWQQRMDDYIAGQGQEAAQRAAAVVQELHTTFNELQQTLARQVLELACEVARQVVRQELTVRPEALEVVVSEAVGGLLAQARPALVRLHPEDAERLQGPLRERYGDAGVQWVADPQVPPGGCWVESAGTVIDGTVAKRWERAVAALGLQSAWDAEESADVR</sequence>
<keyword evidence="4" id="KW-0813">Transport</keyword>
<proteinExistence type="inferred from homology"/>
<dbReference type="InterPro" id="IPR018035">
    <property type="entry name" value="Flagellar_FliH/T3SS_HrpE"/>
</dbReference>
<evidence type="ECO:0000256" key="5">
    <source>
        <dbReference type="ARBA" id="ARBA00022795"/>
    </source>
</evidence>
<dbReference type="Proteomes" id="UP001501788">
    <property type="component" value="Unassembled WGS sequence"/>
</dbReference>
<comment type="function">
    <text evidence="1">Needed for flagellar regrowth and assembly.</text>
</comment>
<evidence type="ECO:0000256" key="8">
    <source>
        <dbReference type="SAM" id="MobiDB-lite"/>
    </source>
</evidence>
<feature type="region of interest" description="Disordered" evidence="8">
    <location>
        <begin position="27"/>
        <end position="54"/>
    </location>
</feature>
<dbReference type="InterPro" id="IPR051472">
    <property type="entry name" value="T3SS_Stator/FliH"/>
</dbReference>